<dbReference type="InterPro" id="IPR032675">
    <property type="entry name" value="LRR_dom_sf"/>
</dbReference>
<dbReference type="PANTHER" id="PTHR24373:SF370">
    <property type="entry name" value="FISH-LIPS, ISOFORM E"/>
    <property type="match status" value="1"/>
</dbReference>
<evidence type="ECO:0000313" key="4">
    <source>
        <dbReference type="Proteomes" id="UP000614601"/>
    </source>
</evidence>
<accession>A0A811KJP2</accession>
<dbReference type="EMBL" id="CAJFDH010000003">
    <property type="protein sequence ID" value="CAD5215978.1"/>
    <property type="molecule type" value="Genomic_DNA"/>
</dbReference>
<evidence type="ECO:0000313" key="3">
    <source>
        <dbReference type="EMBL" id="CAD5215978.1"/>
    </source>
</evidence>
<protein>
    <recommendedName>
        <fullName evidence="5">Recep_L_domain domain-containing protein</fullName>
    </recommendedName>
</protein>
<dbReference type="PANTHER" id="PTHR24373">
    <property type="entry name" value="SLIT RELATED LEUCINE-RICH REPEAT NEURONAL PROTEIN"/>
    <property type="match status" value="1"/>
</dbReference>
<comment type="caution">
    <text evidence="3">The sequence shown here is derived from an EMBL/GenBank/DDBJ whole genome shotgun (WGS) entry which is preliminary data.</text>
</comment>
<sequence>MKVDGMLRAVVLLLAGGIVYSICPDNCACTEKSVVCSCNDSPWGQPAVGVTKTKLKLTPFTKQIDFTRVLVIHSCDLVIVPNDTFKDVDIIDQIKFMAIGQVEIHPHAFRGIRTCPRQFVIQDSYIPQLSNYAFNGLTNMDHLWLRNVSIGKISKLSFANLSNIQYIYFRDAAIRFIESGAFAHMKNITFFYMREKILCREVGDFIFIGSTINEVIIEKAHIHSTDLSFVGLCAQDVYLRNVKITAKRTSKLSRIPMQKVKKFRVQNSVLNRFVLAFHYNISSIEFQKVKISHFLRAPNLIPQNIDRVLFKESVITHWHGHAVSSAKGMLSLTLELSSIDKINRHGVYASEIDTVNIINSRIDTIDSNAFSRNDFNVVFVNGSSINFMGKHSMSGSQIQNFTMMLSEINAIEEQSFGFINCTLMTFEQNEINVLPESLFKSSMIDELQINNCTFPGVISENSFNNLIVNKLNVVDSSFNCTESTCEFNSMLFKPSINSIAWNFERNRCLEPEDTTICRDEVDFEPHNGIKCRRRQLIVECICTDESMDPVFWMGDNVTVVTIGDCKRLKIVKSETSHPSVQVMYLYRIELLDIASVDPSFTQLHILHSHVYFSQSYGLSSLNLYTLNFIGTFIHNIAPLAFASTTVDYLTINETTIRSASGNSFSNGHINSVEISHSNIFSFGNWLERTRELRAKNSFLHDMYGVENVTEICLLNNSINCVCIVNPSPAQIVCGSISSQCLEFVDLDGKHGTGCGAQLAPLEVRNMLSSSNSISILVSMYLLIVMLM</sequence>
<dbReference type="GO" id="GO:0031012">
    <property type="term" value="C:extracellular matrix"/>
    <property type="evidence" value="ECO:0007669"/>
    <property type="project" value="TreeGrafter"/>
</dbReference>
<keyword evidence="1 2" id="KW-0732">Signal</keyword>
<feature type="chain" id="PRO_5036221042" description="Recep_L_domain domain-containing protein" evidence="2">
    <location>
        <begin position="22"/>
        <end position="787"/>
    </location>
</feature>
<name>A0A811KJP2_9BILA</name>
<dbReference type="AlphaFoldDB" id="A0A811KJP2"/>
<dbReference type="Gene3D" id="3.80.10.10">
    <property type="entry name" value="Ribonuclease Inhibitor"/>
    <property type="match status" value="1"/>
</dbReference>
<reference evidence="3" key="1">
    <citation type="submission" date="2020-09" db="EMBL/GenBank/DDBJ databases">
        <authorList>
            <person name="Kikuchi T."/>
        </authorList>
    </citation>
    <scope>NUCLEOTIDE SEQUENCE</scope>
    <source>
        <strain evidence="3">SH1</strain>
    </source>
</reference>
<dbReference type="OrthoDB" id="6360013at2759"/>
<organism evidence="3 4">
    <name type="scientific">Bursaphelenchus okinawaensis</name>
    <dbReference type="NCBI Taxonomy" id="465554"/>
    <lineage>
        <taxon>Eukaryota</taxon>
        <taxon>Metazoa</taxon>
        <taxon>Ecdysozoa</taxon>
        <taxon>Nematoda</taxon>
        <taxon>Chromadorea</taxon>
        <taxon>Rhabditida</taxon>
        <taxon>Tylenchina</taxon>
        <taxon>Tylenchomorpha</taxon>
        <taxon>Aphelenchoidea</taxon>
        <taxon>Aphelenchoididae</taxon>
        <taxon>Bursaphelenchus</taxon>
    </lineage>
</organism>
<feature type="signal peptide" evidence="2">
    <location>
        <begin position="1"/>
        <end position="21"/>
    </location>
</feature>
<evidence type="ECO:0000256" key="1">
    <source>
        <dbReference type="ARBA" id="ARBA00022729"/>
    </source>
</evidence>
<dbReference type="SUPFAM" id="SSF52047">
    <property type="entry name" value="RNI-like"/>
    <property type="match status" value="1"/>
</dbReference>
<gene>
    <name evidence="3" type="ORF">BOKJ2_LOCUS6363</name>
</gene>
<dbReference type="InterPro" id="IPR050328">
    <property type="entry name" value="Dev_Immune_Receptor"/>
</dbReference>
<dbReference type="Proteomes" id="UP000614601">
    <property type="component" value="Unassembled WGS sequence"/>
</dbReference>
<dbReference type="EMBL" id="CAJFCW020000003">
    <property type="protein sequence ID" value="CAG9105114.1"/>
    <property type="molecule type" value="Genomic_DNA"/>
</dbReference>
<keyword evidence="4" id="KW-1185">Reference proteome</keyword>
<proteinExistence type="predicted"/>
<evidence type="ECO:0008006" key="5">
    <source>
        <dbReference type="Google" id="ProtNLM"/>
    </source>
</evidence>
<dbReference type="SUPFAM" id="SSF52058">
    <property type="entry name" value="L domain-like"/>
    <property type="match status" value="1"/>
</dbReference>
<dbReference type="Proteomes" id="UP000783686">
    <property type="component" value="Unassembled WGS sequence"/>
</dbReference>
<evidence type="ECO:0000256" key="2">
    <source>
        <dbReference type="SAM" id="SignalP"/>
    </source>
</evidence>
<dbReference type="GO" id="GO:0005615">
    <property type="term" value="C:extracellular space"/>
    <property type="evidence" value="ECO:0007669"/>
    <property type="project" value="TreeGrafter"/>
</dbReference>